<evidence type="ECO:0000256" key="1">
    <source>
        <dbReference type="SAM" id="MobiDB-lite"/>
    </source>
</evidence>
<organism evidence="3 4">
    <name type="scientific">Herbihabitans rhizosphaerae</name>
    <dbReference type="NCBI Taxonomy" id="1872711"/>
    <lineage>
        <taxon>Bacteria</taxon>
        <taxon>Bacillati</taxon>
        <taxon>Actinomycetota</taxon>
        <taxon>Actinomycetes</taxon>
        <taxon>Pseudonocardiales</taxon>
        <taxon>Pseudonocardiaceae</taxon>
        <taxon>Herbihabitans</taxon>
    </lineage>
</organism>
<dbReference type="RefSeq" id="WP_130342221.1">
    <property type="nucleotide sequence ID" value="NZ_SGWQ01000001.1"/>
</dbReference>
<feature type="region of interest" description="Disordered" evidence="1">
    <location>
        <begin position="102"/>
        <end position="126"/>
    </location>
</feature>
<keyword evidence="4" id="KW-1185">Reference proteome</keyword>
<proteinExistence type="predicted"/>
<dbReference type="EMBL" id="SGWQ01000001">
    <property type="protein sequence ID" value="RZS44548.1"/>
    <property type="molecule type" value="Genomic_DNA"/>
</dbReference>
<keyword evidence="3" id="KW-0456">Lyase</keyword>
<dbReference type="InterPro" id="IPR037523">
    <property type="entry name" value="VOC_core"/>
</dbReference>
<comment type="caution">
    <text evidence="3">The sequence shown here is derived from an EMBL/GenBank/DDBJ whole genome shotgun (WGS) entry which is preliminary data.</text>
</comment>
<dbReference type="SUPFAM" id="SSF54593">
    <property type="entry name" value="Glyoxalase/Bleomycin resistance protein/Dihydroxybiphenyl dioxygenase"/>
    <property type="match status" value="1"/>
</dbReference>
<gene>
    <name evidence="3" type="ORF">EV193_101424</name>
</gene>
<dbReference type="PANTHER" id="PTHR33993:SF5">
    <property type="entry name" value="GLYOXALASE"/>
    <property type="match status" value="1"/>
</dbReference>
<dbReference type="InterPro" id="IPR052164">
    <property type="entry name" value="Anthracycline_SecMetBiosynth"/>
</dbReference>
<dbReference type="PANTHER" id="PTHR33993">
    <property type="entry name" value="GLYOXALASE-RELATED"/>
    <property type="match status" value="1"/>
</dbReference>
<evidence type="ECO:0000313" key="4">
    <source>
        <dbReference type="Proteomes" id="UP000294257"/>
    </source>
</evidence>
<reference evidence="3 4" key="1">
    <citation type="submission" date="2019-02" db="EMBL/GenBank/DDBJ databases">
        <title>Genomic Encyclopedia of Type Strains, Phase IV (KMG-IV): sequencing the most valuable type-strain genomes for metagenomic binning, comparative biology and taxonomic classification.</title>
        <authorList>
            <person name="Goeker M."/>
        </authorList>
    </citation>
    <scope>NUCLEOTIDE SEQUENCE [LARGE SCALE GENOMIC DNA]</scope>
    <source>
        <strain evidence="3 4">DSM 101727</strain>
    </source>
</reference>
<feature type="domain" description="VOC" evidence="2">
    <location>
        <begin position="6"/>
        <end position="119"/>
    </location>
</feature>
<dbReference type="InterPro" id="IPR029068">
    <property type="entry name" value="Glyas_Bleomycin-R_OHBP_Dase"/>
</dbReference>
<dbReference type="Gene3D" id="3.10.180.10">
    <property type="entry name" value="2,3-Dihydroxybiphenyl 1,2-Dioxygenase, domain 1"/>
    <property type="match status" value="1"/>
</dbReference>
<accession>A0A4Q7L4J4</accession>
<name>A0A4Q7L4J4_9PSEU</name>
<dbReference type="GO" id="GO:0016829">
    <property type="term" value="F:lyase activity"/>
    <property type="evidence" value="ECO:0007669"/>
    <property type="project" value="UniProtKB-KW"/>
</dbReference>
<dbReference type="PROSITE" id="PS51819">
    <property type="entry name" value="VOC"/>
    <property type="match status" value="1"/>
</dbReference>
<evidence type="ECO:0000259" key="2">
    <source>
        <dbReference type="PROSITE" id="PS51819"/>
    </source>
</evidence>
<dbReference type="InterPro" id="IPR004360">
    <property type="entry name" value="Glyas_Fos-R_dOase_dom"/>
</dbReference>
<dbReference type="AlphaFoldDB" id="A0A4Q7L4J4"/>
<dbReference type="Proteomes" id="UP000294257">
    <property type="component" value="Unassembled WGS sequence"/>
</dbReference>
<dbReference type="OrthoDB" id="9799428at2"/>
<protein>
    <submittedName>
        <fullName evidence="3">Putative enzyme related to lactoylglutathione lyase</fullName>
    </submittedName>
</protein>
<sequence>MERITGIGGLFFRARDPEALTAWYEDNLGVRPPPASYDERSWDQEAGPTVFSAFPADSEHFRRPEQQWAVNFRVRDLDAMVAQLRGAGIEVEVHEETYPNGRFADLADPEGNPVQLWEPAGADRVE</sequence>
<evidence type="ECO:0000313" key="3">
    <source>
        <dbReference type="EMBL" id="RZS44548.1"/>
    </source>
</evidence>
<dbReference type="Pfam" id="PF00903">
    <property type="entry name" value="Glyoxalase"/>
    <property type="match status" value="1"/>
</dbReference>